<organism evidence="4 5">
    <name type="scientific">Caerostris darwini</name>
    <dbReference type="NCBI Taxonomy" id="1538125"/>
    <lineage>
        <taxon>Eukaryota</taxon>
        <taxon>Metazoa</taxon>
        <taxon>Ecdysozoa</taxon>
        <taxon>Arthropoda</taxon>
        <taxon>Chelicerata</taxon>
        <taxon>Arachnida</taxon>
        <taxon>Araneae</taxon>
        <taxon>Araneomorphae</taxon>
        <taxon>Entelegynae</taxon>
        <taxon>Araneoidea</taxon>
        <taxon>Araneidae</taxon>
        <taxon>Caerostris</taxon>
    </lineage>
</organism>
<feature type="transmembrane region" description="Helical" evidence="1">
    <location>
        <begin position="138"/>
        <end position="161"/>
    </location>
</feature>
<feature type="signal peptide" evidence="2">
    <location>
        <begin position="1"/>
        <end position="20"/>
    </location>
</feature>
<feature type="domain" description="BMP and activin membrane-bound inhibitor N-terminal" evidence="3">
    <location>
        <begin position="10"/>
        <end position="100"/>
    </location>
</feature>
<dbReference type="Proteomes" id="UP001054837">
    <property type="component" value="Unassembled WGS sequence"/>
</dbReference>
<dbReference type="SUPFAM" id="SSF57302">
    <property type="entry name" value="Snake toxin-like"/>
    <property type="match status" value="1"/>
</dbReference>
<dbReference type="InterPro" id="IPR045860">
    <property type="entry name" value="Snake_toxin-like_sf"/>
</dbReference>
<accession>A0AAV4QE25</accession>
<protein>
    <recommendedName>
        <fullName evidence="3">BMP and activin membrane-bound inhibitor N-terminal domain-containing protein</fullName>
    </recommendedName>
</protein>
<evidence type="ECO:0000256" key="1">
    <source>
        <dbReference type="SAM" id="Phobius"/>
    </source>
</evidence>
<evidence type="ECO:0000256" key="2">
    <source>
        <dbReference type="SAM" id="SignalP"/>
    </source>
</evidence>
<keyword evidence="2" id="KW-0732">Signal</keyword>
<keyword evidence="1" id="KW-1133">Transmembrane helix</keyword>
<feature type="chain" id="PRO_5043697063" description="BMP and activin membrane-bound inhibitor N-terminal domain-containing protein" evidence="2">
    <location>
        <begin position="21"/>
        <end position="202"/>
    </location>
</feature>
<evidence type="ECO:0000259" key="3">
    <source>
        <dbReference type="Pfam" id="PF06211"/>
    </source>
</evidence>
<keyword evidence="1" id="KW-0812">Transmembrane</keyword>
<dbReference type="AlphaFoldDB" id="A0AAV4QE25"/>
<gene>
    <name evidence="4" type="primary">AVEN_175531_1</name>
    <name evidence="4" type="ORF">CDAR_241581</name>
</gene>
<keyword evidence="1" id="KW-0472">Membrane</keyword>
<evidence type="ECO:0000313" key="4">
    <source>
        <dbReference type="EMBL" id="GIY07201.1"/>
    </source>
</evidence>
<sequence>MGLAVILTFLSAFPLFLVQGRMISCACTTLACREEGTRTCSTTGMCFSQYLDRRDGSDPLVRGCISGRTHLLCENRRPAVDQHRSWPALMCCDKNMCNAKVFPTIPTSTTTDYVLASTNASKLPAEEIEGPPKSMNSVYLVMVVIGVLCFGVVSVVVVFLLRRHYTFFHPEFGSVGPNGYVKGCPEHDSSSKGLENKVILHV</sequence>
<evidence type="ECO:0000313" key="5">
    <source>
        <dbReference type="Proteomes" id="UP001054837"/>
    </source>
</evidence>
<proteinExistence type="predicted"/>
<dbReference type="InterPro" id="IPR045807">
    <property type="entry name" value="BAMBI_N"/>
</dbReference>
<reference evidence="4 5" key="1">
    <citation type="submission" date="2021-06" db="EMBL/GenBank/DDBJ databases">
        <title>Caerostris darwini draft genome.</title>
        <authorList>
            <person name="Kono N."/>
            <person name="Arakawa K."/>
        </authorList>
    </citation>
    <scope>NUCLEOTIDE SEQUENCE [LARGE SCALE GENOMIC DNA]</scope>
</reference>
<name>A0AAV4QE25_9ARAC</name>
<dbReference type="EMBL" id="BPLQ01004315">
    <property type="protein sequence ID" value="GIY07201.1"/>
    <property type="molecule type" value="Genomic_DNA"/>
</dbReference>
<comment type="caution">
    <text evidence="4">The sequence shown here is derived from an EMBL/GenBank/DDBJ whole genome shotgun (WGS) entry which is preliminary data.</text>
</comment>
<dbReference type="Pfam" id="PF06211">
    <property type="entry name" value="BAMBI"/>
    <property type="match status" value="1"/>
</dbReference>
<dbReference type="Gene3D" id="2.10.60.10">
    <property type="entry name" value="CD59"/>
    <property type="match status" value="1"/>
</dbReference>
<keyword evidence="5" id="KW-1185">Reference proteome</keyword>